<comment type="caution">
    <text evidence="17">The sequence shown here is derived from an EMBL/GenBank/DDBJ whole genome shotgun (WGS) entry which is preliminary data.</text>
</comment>
<keyword evidence="10 14" id="KW-0472">Membrane</keyword>
<evidence type="ECO:0000256" key="15">
    <source>
        <dbReference type="RuleBase" id="RU003848"/>
    </source>
</evidence>
<feature type="coiled-coil region" evidence="16">
    <location>
        <begin position="63"/>
        <end position="97"/>
    </location>
</feature>
<evidence type="ECO:0000313" key="17">
    <source>
        <dbReference type="EMBL" id="NYG99660.1"/>
    </source>
</evidence>
<comment type="subcellular location">
    <subcellularLocation>
        <location evidence="1 14">Cell membrane</location>
        <topology evidence="1 14">Single-pass membrane protein</topology>
    </subcellularLocation>
</comment>
<evidence type="ECO:0000256" key="5">
    <source>
        <dbReference type="ARBA" id="ARBA00022547"/>
    </source>
</evidence>
<evidence type="ECO:0000256" key="13">
    <source>
        <dbReference type="ARBA" id="ARBA00025830"/>
    </source>
</evidence>
<keyword evidence="4 14" id="KW-1003">Cell membrane</keyword>
<evidence type="ECO:0000256" key="1">
    <source>
        <dbReference type="ARBA" id="ARBA00004162"/>
    </source>
</evidence>
<dbReference type="CDD" id="cd06503">
    <property type="entry name" value="ATP-synt_Fo_b"/>
    <property type="match status" value="1"/>
</dbReference>
<comment type="subunit">
    <text evidence="13 14">F-type ATPases have 2 components, F(1) - the catalytic core - and F(0) - the membrane proton channel. F(1) has five subunits: alpha(3), beta(3), gamma(1), delta(1), epsilon(1). F(0) has three main subunits: a(1), b(2) and c(10-14). The alpha and beta chains form an alternating ring which encloses part of the gamma chain. F(1) is attached to F(0) by a central stalk formed by the gamma and epsilon chains, while a peripheral stalk is formed by the delta and b chains.</text>
</comment>
<keyword evidence="18" id="KW-1185">Reference proteome</keyword>
<keyword evidence="8 14" id="KW-1133">Transmembrane helix</keyword>
<keyword evidence="7 14" id="KW-0375">Hydrogen ion transport</keyword>
<keyword evidence="16" id="KW-0175">Coiled coil</keyword>
<dbReference type="SUPFAM" id="SSF81573">
    <property type="entry name" value="F1F0 ATP synthase subunit B, membrane domain"/>
    <property type="match status" value="1"/>
</dbReference>
<keyword evidence="5 14" id="KW-0138">CF(0)</keyword>
<dbReference type="Gene3D" id="1.20.5.620">
    <property type="entry name" value="F1F0 ATP synthase subunit B, membrane domain"/>
    <property type="match status" value="1"/>
</dbReference>
<organism evidence="17 18">
    <name type="scientific">Schumannella luteola</name>
    <dbReference type="NCBI Taxonomy" id="472059"/>
    <lineage>
        <taxon>Bacteria</taxon>
        <taxon>Bacillati</taxon>
        <taxon>Actinomycetota</taxon>
        <taxon>Actinomycetes</taxon>
        <taxon>Micrococcales</taxon>
        <taxon>Microbacteriaceae</taxon>
        <taxon>Schumannella</taxon>
    </lineage>
</organism>
<reference evidence="17 18" key="1">
    <citation type="submission" date="2020-07" db="EMBL/GenBank/DDBJ databases">
        <title>Sequencing the genomes of 1000 actinobacteria strains.</title>
        <authorList>
            <person name="Klenk H.-P."/>
        </authorList>
    </citation>
    <scope>NUCLEOTIDE SEQUENCE [LARGE SCALE GENOMIC DNA]</scope>
    <source>
        <strain evidence="17 18">DSM 23141</strain>
    </source>
</reference>
<dbReference type="NCBIfam" id="TIGR01144">
    <property type="entry name" value="ATP_synt_b"/>
    <property type="match status" value="1"/>
</dbReference>
<dbReference type="GO" id="GO:0046933">
    <property type="term" value="F:proton-transporting ATP synthase activity, rotational mechanism"/>
    <property type="evidence" value="ECO:0007669"/>
    <property type="project" value="UniProtKB-UniRule"/>
</dbReference>
<sequence>MLNAFLTAAAEETPARNPLLPEIYDIVWSLVVFAIVLVVFIWKVVPRLNAALDARRDAIEGGIERAEAAQAEASAARDNYTAQLAEARAEAGRIREQARTDGQKIIAELKQQAQVEADRITANAHAQIEAERSAALVSLRSEVGSLALDLASGVVGEALNDDAKSTALVDRFLADLEASETAGKAGK</sequence>
<evidence type="ECO:0000256" key="10">
    <source>
        <dbReference type="ARBA" id="ARBA00023136"/>
    </source>
</evidence>
<evidence type="ECO:0000256" key="7">
    <source>
        <dbReference type="ARBA" id="ARBA00022781"/>
    </source>
</evidence>
<evidence type="ECO:0000256" key="14">
    <source>
        <dbReference type="HAMAP-Rule" id="MF_01398"/>
    </source>
</evidence>
<dbReference type="PANTHER" id="PTHR33445:SF1">
    <property type="entry name" value="ATP SYNTHASE SUBUNIT B"/>
    <property type="match status" value="1"/>
</dbReference>
<evidence type="ECO:0000256" key="11">
    <source>
        <dbReference type="ARBA" id="ARBA00023310"/>
    </source>
</evidence>
<accession>A0A852YEC9</accession>
<proteinExistence type="inferred from homology"/>
<name>A0A852YEC9_9MICO</name>
<dbReference type="InterPro" id="IPR028987">
    <property type="entry name" value="ATP_synth_B-like_membr_sf"/>
</dbReference>
<dbReference type="NCBIfam" id="NF004412">
    <property type="entry name" value="PRK05759.1-3"/>
    <property type="match status" value="1"/>
</dbReference>
<comment type="function">
    <text evidence="12 14">F(1)F(0) ATP synthase produces ATP from ADP in the presence of a proton or sodium gradient. F-type ATPases consist of two structural domains, F(1) containing the extramembraneous catalytic core and F(0) containing the membrane proton channel, linked together by a central stalk and a peripheral stalk. During catalysis, ATP synthesis in the catalytic domain of F(1) is coupled via a rotary mechanism of the central stalk subunits to proton translocation.</text>
</comment>
<evidence type="ECO:0000256" key="16">
    <source>
        <dbReference type="SAM" id="Coils"/>
    </source>
</evidence>
<evidence type="ECO:0000256" key="8">
    <source>
        <dbReference type="ARBA" id="ARBA00022989"/>
    </source>
</evidence>
<keyword evidence="11 14" id="KW-0066">ATP synthesis</keyword>
<dbReference type="AlphaFoldDB" id="A0A852YEC9"/>
<dbReference type="InterPro" id="IPR002146">
    <property type="entry name" value="ATP_synth_b/b'su_bac/chlpt"/>
</dbReference>
<gene>
    <name evidence="14" type="primary">atpF</name>
    <name evidence="17" type="ORF">BJ979_002286</name>
</gene>
<dbReference type="RefSeq" id="WP_179567980.1">
    <property type="nucleotide sequence ID" value="NZ_JACBZY010000001.1"/>
</dbReference>
<dbReference type="GO" id="GO:0046961">
    <property type="term" value="F:proton-transporting ATPase activity, rotational mechanism"/>
    <property type="evidence" value="ECO:0007669"/>
    <property type="project" value="TreeGrafter"/>
</dbReference>
<dbReference type="Pfam" id="PF00430">
    <property type="entry name" value="ATP-synt_B"/>
    <property type="match status" value="1"/>
</dbReference>
<dbReference type="EMBL" id="JACBZY010000001">
    <property type="protein sequence ID" value="NYG99660.1"/>
    <property type="molecule type" value="Genomic_DNA"/>
</dbReference>
<comment type="function">
    <text evidence="14">Component of the F(0) channel, it forms part of the peripheral stalk, linking F(1) to F(0).</text>
</comment>
<feature type="transmembrane region" description="Helical" evidence="14">
    <location>
        <begin position="26"/>
        <end position="45"/>
    </location>
</feature>
<evidence type="ECO:0000256" key="3">
    <source>
        <dbReference type="ARBA" id="ARBA00022448"/>
    </source>
</evidence>
<evidence type="ECO:0000256" key="9">
    <source>
        <dbReference type="ARBA" id="ARBA00023065"/>
    </source>
</evidence>
<keyword evidence="6 14" id="KW-0812">Transmembrane</keyword>
<dbReference type="InterPro" id="IPR005864">
    <property type="entry name" value="ATP_synth_F0_bsu_bac"/>
</dbReference>
<dbReference type="PANTHER" id="PTHR33445">
    <property type="entry name" value="ATP SYNTHASE SUBUNIT B', CHLOROPLASTIC"/>
    <property type="match status" value="1"/>
</dbReference>
<keyword evidence="3 14" id="KW-0813">Transport</keyword>
<evidence type="ECO:0000256" key="6">
    <source>
        <dbReference type="ARBA" id="ARBA00022692"/>
    </source>
</evidence>
<keyword evidence="9 14" id="KW-0406">Ion transport</keyword>
<evidence type="ECO:0000313" key="18">
    <source>
        <dbReference type="Proteomes" id="UP000553888"/>
    </source>
</evidence>
<dbReference type="HAMAP" id="MF_01398">
    <property type="entry name" value="ATP_synth_b_bprime"/>
    <property type="match status" value="1"/>
</dbReference>
<comment type="similarity">
    <text evidence="2 14 15">Belongs to the ATPase B chain family.</text>
</comment>
<dbReference type="GO" id="GO:0045259">
    <property type="term" value="C:proton-transporting ATP synthase complex"/>
    <property type="evidence" value="ECO:0007669"/>
    <property type="project" value="UniProtKB-KW"/>
</dbReference>
<dbReference type="InterPro" id="IPR050059">
    <property type="entry name" value="ATP_synthase_B_chain"/>
</dbReference>
<protein>
    <recommendedName>
        <fullName evidence="14">ATP synthase subunit b</fullName>
    </recommendedName>
    <alternativeName>
        <fullName evidence="14">ATP synthase F(0) sector subunit b</fullName>
    </alternativeName>
    <alternativeName>
        <fullName evidence="14">ATPase subunit I</fullName>
    </alternativeName>
    <alternativeName>
        <fullName evidence="14">F-type ATPase subunit b</fullName>
        <shortName evidence="14">F-ATPase subunit b</shortName>
    </alternativeName>
</protein>
<dbReference type="Proteomes" id="UP000553888">
    <property type="component" value="Unassembled WGS sequence"/>
</dbReference>
<evidence type="ECO:0000256" key="4">
    <source>
        <dbReference type="ARBA" id="ARBA00022475"/>
    </source>
</evidence>
<dbReference type="GO" id="GO:0005886">
    <property type="term" value="C:plasma membrane"/>
    <property type="evidence" value="ECO:0007669"/>
    <property type="project" value="UniProtKB-SubCell"/>
</dbReference>
<evidence type="ECO:0000256" key="2">
    <source>
        <dbReference type="ARBA" id="ARBA00005513"/>
    </source>
</evidence>
<evidence type="ECO:0000256" key="12">
    <source>
        <dbReference type="ARBA" id="ARBA00025198"/>
    </source>
</evidence>